<keyword evidence="2" id="KW-1185">Reference proteome</keyword>
<dbReference type="RefSeq" id="WP_338528107.1">
    <property type="nucleotide sequence ID" value="NZ_CP030941.1"/>
</dbReference>
<dbReference type="EC" id="2.4.2.21" evidence="1"/>
<keyword evidence="1" id="KW-0808">Transferase</keyword>
<dbReference type="Proteomes" id="UP001342418">
    <property type="component" value="Chromosome"/>
</dbReference>
<reference evidence="1 2" key="1">
    <citation type="submission" date="2018-07" db="EMBL/GenBank/DDBJ databases">
        <title>Genome sequence of Nitratireductor thuwali#1536.</title>
        <authorList>
            <person name="Michoud G."/>
            <person name="Merlino G."/>
            <person name="Sefrji F.O."/>
            <person name="Daffonchio D."/>
        </authorList>
    </citation>
    <scope>NUCLEOTIDE SEQUENCE [LARGE SCALE GENOMIC DNA]</scope>
    <source>
        <strain evidence="2">Nit1536</strain>
    </source>
</reference>
<dbReference type="Gene3D" id="3.40.50.10210">
    <property type="match status" value="1"/>
</dbReference>
<dbReference type="EMBL" id="CP030941">
    <property type="protein sequence ID" value="UUP15611.1"/>
    <property type="molecule type" value="Genomic_DNA"/>
</dbReference>
<dbReference type="SUPFAM" id="SSF52733">
    <property type="entry name" value="Nicotinate mononucleotide:5,6-dimethylbenzimidazole phosphoribosyltransferase (CobT)"/>
    <property type="match status" value="1"/>
</dbReference>
<dbReference type="PANTHER" id="PTHR43463">
    <property type="entry name" value="NICOTINATE-NUCLEOTIDE--DIMETHYLBENZIMIDAZOLE PHOSPHORIBOSYLTRANSFERASE"/>
    <property type="match status" value="1"/>
</dbReference>
<accession>A0ABY5MI96</accession>
<evidence type="ECO:0000313" key="2">
    <source>
        <dbReference type="Proteomes" id="UP001342418"/>
    </source>
</evidence>
<dbReference type="PANTHER" id="PTHR43463:SF1">
    <property type="entry name" value="NICOTINATE-NUCLEOTIDE--DIMETHYLBENZIMIDAZOLE PHOSPHORIBOSYLTRANSFERASE"/>
    <property type="match status" value="1"/>
</dbReference>
<keyword evidence="1" id="KW-0328">Glycosyltransferase</keyword>
<sequence length="324" mass="32455">MTATGLPFDDIRNLLRELPPVDEDAAGRVRASLRTGGGEGRLGRLPDLAAWYSAATGRAPGLVARPSVALFAGTHGVSARLGIDRPAASLLELVEEIASGAAPVSQLCGANDLGLDVFDLALEVPVGDITIEAALEERDCAATIAFGMEAVASGADLLCLGTVGAQADVSALALLRALRTGADGAAEAAPEETALAEEALAAHAGYLGEPLEALRRLGGREISALAGAILAARTQKVAVVLDGLPALAAAAVLRGLNPAALDHCLLADSGFSNEGGFEALLPPPVCHSGTRDPAGLVLAAGMIKSACKVASGAAEVAQRQTAAS</sequence>
<gene>
    <name evidence="1" type="primary">cobU_1</name>
    <name evidence="1" type="ORF">NTH_00049</name>
</gene>
<organism evidence="1 2">
    <name type="scientific">Nitratireductor thuwali</name>
    <dbReference type="NCBI Taxonomy" id="2267699"/>
    <lineage>
        <taxon>Bacteria</taxon>
        <taxon>Pseudomonadati</taxon>
        <taxon>Pseudomonadota</taxon>
        <taxon>Alphaproteobacteria</taxon>
        <taxon>Hyphomicrobiales</taxon>
        <taxon>Phyllobacteriaceae</taxon>
        <taxon>Nitratireductor</taxon>
    </lineage>
</organism>
<dbReference type="GO" id="GO:0008939">
    <property type="term" value="F:nicotinate-nucleotide-dimethylbenzimidazole phosphoribosyltransferase activity"/>
    <property type="evidence" value="ECO:0007669"/>
    <property type="project" value="UniProtKB-EC"/>
</dbReference>
<name>A0ABY5MI96_9HYPH</name>
<dbReference type="Pfam" id="PF02277">
    <property type="entry name" value="DBI_PRT"/>
    <property type="match status" value="1"/>
</dbReference>
<evidence type="ECO:0000313" key="1">
    <source>
        <dbReference type="EMBL" id="UUP15611.1"/>
    </source>
</evidence>
<protein>
    <submittedName>
        <fullName evidence="1">Nicotinate-nucleotide--dimethylbenzimidazole phosphoribosyltransferase</fullName>
        <ecNumber evidence="1">2.4.2.21</ecNumber>
    </submittedName>
</protein>
<dbReference type="InterPro" id="IPR003200">
    <property type="entry name" value="Nict_dMeBzImd_PRibTrfase"/>
</dbReference>
<proteinExistence type="predicted"/>
<dbReference type="InterPro" id="IPR036087">
    <property type="entry name" value="Nict_dMeBzImd_PRibTrfase_sf"/>
</dbReference>